<protein>
    <submittedName>
        <fullName evidence="3">AsmA-like C-terminal region</fullName>
    </submittedName>
</protein>
<keyword evidence="4" id="KW-1185">Reference proteome</keyword>
<evidence type="ECO:0000259" key="2">
    <source>
        <dbReference type="Pfam" id="PF05170"/>
    </source>
</evidence>
<dbReference type="Pfam" id="PF05170">
    <property type="entry name" value="AsmA"/>
    <property type="match status" value="1"/>
</dbReference>
<keyword evidence="1" id="KW-0472">Membrane</keyword>
<dbReference type="Proteomes" id="UP000189981">
    <property type="component" value="Unassembled WGS sequence"/>
</dbReference>
<feature type="domain" description="AsmA" evidence="2">
    <location>
        <begin position="455"/>
        <end position="689"/>
    </location>
</feature>
<dbReference type="GO" id="GO:0005886">
    <property type="term" value="C:plasma membrane"/>
    <property type="evidence" value="ECO:0007669"/>
    <property type="project" value="TreeGrafter"/>
</dbReference>
<name>A0A1T5A3T6_9SPHI</name>
<feature type="transmembrane region" description="Helical" evidence="1">
    <location>
        <begin position="12"/>
        <end position="31"/>
    </location>
</feature>
<dbReference type="STRING" id="572036.SAMN05661099_0270"/>
<dbReference type="AlphaFoldDB" id="A0A1T5A3T6"/>
<dbReference type="OrthoDB" id="1489065at2"/>
<sequence>MPRWLKLTLKLGAILICLAMILWIGVAAYVYSNKKALLRTVTEQLNESLNGKLTIDRMEPDLIQGFPGISVMLENVLLRDSLWSRHKHDLLKAKNVFIKIDAFSILTGSPTIKDIRVSNGAIYLFTDSSGLRNTDIFRKRDTTNAGGNVGRKRVNRVLLDNVVLTIDDKLKNKLFKFNIDDFIGSLNYTSDGWAGAVSIKSKVESFSFNLNRGSFLKDKMLDMDLKLAYNEENHLLTIPEQQISIDDDEISIGGEFKFAPNASDYKLNIKAPSILYKDALTLLSPHVTRKLKRYGVKNPVNVQASLRGKLKRGGEPFIDVKWIVEDNQLSLAGETITNVSFTGSYSNEWIKGGPRNDPNSVIIFNNMKGNYFDIPFTADSVRITDLRRPVFTGRFKSAFRLTKLNKVLGGSTFDFTAGKADLDLIYKAPFEQNDKGQRFIYGKIHVHDARAIYHPRNLSLNDMQLVMNFRGRDLSIDNIKLRSGSSSLSMNGVVKNFSNLYYSDPEKMLINWQIRSPQINLNEFMVFLGRRKAGGSAAASNRAVQKMSGNLERILAQASMGMNLNVNKVIYKKFVATDVRGAITLKQSGIAINNLSLKQGGGSFNLTGNIDQSARINRFNIDSKINNVNVERLFYAFDNFGQDAITSQNLRGTFFGGTSVSGSMSDNGTIVPRSFRGNVTFDIRNGALVNFEPMKKVGSFAFPNRNFSDIRFTSLKNTLNLQGNKVIIPPMEIRSTVVNIFLDGVYSFTTGTNIAIKIPLRNPGKDIPVASSNIPTKDRDLKGIVINLRALDGENGKVRFRLGKRAPEGYE</sequence>
<keyword evidence="1" id="KW-0812">Transmembrane</keyword>
<evidence type="ECO:0000313" key="4">
    <source>
        <dbReference type="Proteomes" id="UP000189981"/>
    </source>
</evidence>
<dbReference type="PANTHER" id="PTHR30441">
    <property type="entry name" value="DUF748 DOMAIN-CONTAINING PROTEIN"/>
    <property type="match status" value="1"/>
</dbReference>
<dbReference type="InterPro" id="IPR007844">
    <property type="entry name" value="AsmA"/>
</dbReference>
<keyword evidence="1" id="KW-1133">Transmembrane helix</keyword>
<dbReference type="RefSeq" id="WP_079700773.1">
    <property type="nucleotide sequence ID" value="NZ_FUYR01000001.1"/>
</dbReference>
<dbReference type="GO" id="GO:0090313">
    <property type="term" value="P:regulation of protein targeting to membrane"/>
    <property type="evidence" value="ECO:0007669"/>
    <property type="project" value="TreeGrafter"/>
</dbReference>
<accession>A0A1T5A3T6</accession>
<dbReference type="PANTHER" id="PTHR30441:SF8">
    <property type="entry name" value="DUF748 DOMAIN-CONTAINING PROTEIN"/>
    <property type="match status" value="1"/>
</dbReference>
<evidence type="ECO:0000313" key="3">
    <source>
        <dbReference type="EMBL" id="SKB29449.1"/>
    </source>
</evidence>
<proteinExistence type="predicted"/>
<evidence type="ECO:0000256" key="1">
    <source>
        <dbReference type="SAM" id="Phobius"/>
    </source>
</evidence>
<reference evidence="4" key="1">
    <citation type="submission" date="2017-02" db="EMBL/GenBank/DDBJ databases">
        <authorList>
            <person name="Varghese N."/>
            <person name="Submissions S."/>
        </authorList>
    </citation>
    <scope>NUCLEOTIDE SEQUENCE [LARGE SCALE GENOMIC DNA]</scope>
    <source>
        <strain evidence="4">DSM 22385</strain>
    </source>
</reference>
<dbReference type="InterPro" id="IPR052894">
    <property type="entry name" value="AsmA-related"/>
</dbReference>
<organism evidence="3 4">
    <name type="scientific">Daejeonella lutea</name>
    <dbReference type="NCBI Taxonomy" id="572036"/>
    <lineage>
        <taxon>Bacteria</taxon>
        <taxon>Pseudomonadati</taxon>
        <taxon>Bacteroidota</taxon>
        <taxon>Sphingobacteriia</taxon>
        <taxon>Sphingobacteriales</taxon>
        <taxon>Sphingobacteriaceae</taxon>
        <taxon>Daejeonella</taxon>
    </lineage>
</organism>
<dbReference type="EMBL" id="FUYR01000001">
    <property type="protein sequence ID" value="SKB29449.1"/>
    <property type="molecule type" value="Genomic_DNA"/>
</dbReference>
<gene>
    <name evidence="3" type="ORF">SAMN05661099_0270</name>
</gene>